<dbReference type="RefSeq" id="WP_086697349.1">
    <property type="nucleotide sequence ID" value="NZ_JAKKZF010000093.1"/>
</dbReference>
<sequence>MRSTSRVTTTLATFLFVSQAPQAEFAKNPARTRELIHQTAARLGPEGAAKAVAEVAYEYGEHPETAAAHMRACLRAVEATDFQTYVPAPRLAVTR</sequence>
<dbReference type="EMBL" id="JAKKZF010000093">
    <property type="protein sequence ID" value="MCG0065965.1"/>
    <property type="molecule type" value="Genomic_DNA"/>
</dbReference>
<accession>A0ABS9JK73</accession>
<evidence type="ECO:0000313" key="1">
    <source>
        <dbReference type="EMBL" id="MCG0065965.1"/>
    </source>
</evidence>
<organism evidence="1 2">
    <name type="scientific">Streptomyces tricolor</name>
    <dbReference type="NCBI Taxonomy" id="68277"/>
    <lineage>
        <taxon>Bacteria</taxon>
        <taxon>Bacillati</taxon>
        <taxon>Actinomycetota</taxon>
        <taxon>Actinomycetes</taxon>
        <taxon>Kitasatosporales</taxon>
        <taxon>Streptomycetaceae</taxon>
        <taxon>Streptomyces</taxon>
        <taxon>Streptomyces violaceoruber group</taxon>
    </lineage>
</organism>
<reference evidence="1 2" key="1">
    <citation type="submission" date="2022-01" db="EMBL/GenBank/DDBJ databases">
        <title>Draft Genome Sequences of Seven Type Strains of the Genus Streptomyces.</title>
        <authorList>
            <person name="Aziz S."/>
            <person name="Coretto E."/>
            <person name="Chronakova A."/>
            <person name="Sproer C."/>
            <person name="Huber K."/>
            <person name="Nouioui I."/>
            <person name="Gross H."/>
        </authorList>
    </citation>
    <scope>NUCLEOTIDE SEQUENCE [LARGE SCALE GENOMIC DNA]</scope>
    <source>
        <strain evidence="1 2">DSM 41685</strain>
    </source>
</reference>
<evidence type="ECO:0000313" key="2">
    <source>
        <dbReference type="Proteomes" id="UP001299012"/>
    </source>
</evidence>
<name>A0ABS9JK73_9ACTN</name>
<dbReference type="Proteomes" id="UP001299012">
    <property type="component" value="Unassembled WGS sequence"/>
</dbReference>
<comment type="caution">
    <text evidence="1">The sequence shown here is derived from an EMBL/GenBank/DDBJ whole genome shotgun (WGS) entry which is preliminary data.</text>
</comment>
<keyword evidence="2" id="KW-1185">Reference proteome</keyword>
<protein>
    <submittedName>
        <fullName evidence="1">Uncharacterized protein</fullName>
    </submittedName>
</protein>
<gene>
    <name evidence="1" type="ORF">L0F81_22155</name>
</gene>
<proteinExistence type="predicted"/>